<name>A0ABM8IBC4_9FIRM</name>
<dbReference type="EMBL" id="AP027742">
    <property type="protein sequence ID" value="BDZ78617.1"/>
    <property type="molecule type" value="Genomic_DNA"/>
</dbReference>
<feature type="domain" description="S-Me-THD N-terminal" evidence="1">
    <location>
        <begin position="14"/>
        <end position="149"/>
    </location>
</feature>
<dbReference type="Pfam" id="PF06032">
    <property type="entry name" value="S-Me-THD_N"/>
    <property type="match status" value="1"/>
</dbReference>
<gene>
    <name evidence="3" type="ORF">Lac1_28000</name>
</gene>
<sequence length="359" mass="38244">MEKKEGLKLTEEVLDDVLAGGTILGGGGGGDPVKGRKYAKIAVEYTDLRLIPIEEIDDDAVLLTASLVGAPNAKDQFMTARDLAYTIEMIKKNTDLKLGGIITNEQGGEASVNGWLQAAISGLPLVDAPCNGRAHPTGVMGSMNLHKQKDYKTVQACVGGNPETGDHVECFFEGSIEHTSKLVRMASIEAGGLVAVARNPVTAAYAKENCAIGGVSFAIETGKAFRKGLETSVEEAVKNVCEFLGGSILAKGEVKNFSIETTGGFDVGYAEVDGCQLTFWNEYATAEKDGKRLATFPDLIMTINAKTGEPVTTAMMEEGLEVYVIGADKKNLKLSATMFDPELLKQTEEVVGKEMVSYL</sequence>
<feature type="domain" description="S-Me-THD-like C-terminal" evidence="2">
    <location>
        <begin position="178"/>
        <end position="328"/>
    </location>
</feature>
<dbReference type="Pfam" id="PF20906">
    <property type="entry name" value="S-Me-THD_C"/>
    <property type="match status" value="1"/>
</dbReference>
<evidence type="ECO:0008006" key="5">
    <source>
        <dbReference type="Google" id="ProtNLM"/>
    </source>
</evidence>
<dbReference type="Proteomes" id="UP001305815">
    <property type="component" value="Chromosome"/>
</dbReference>
<reference evidence="4" key="1">
    <citation type="journal article" date="2023" name="Int. J. Syst. Evol. Microbiol.">
        <title>Claveliimonas bilis gen. nov., sp. nov., deoxycholic acid-producing bacteria isolated from human faeces, and reclassification of Sellimonas monacensis Zenner et al. 2021 as Claveliimonas monacensis comb. nov.</title>
        <authorList>
            <person name="Hisatomi A."/>
            <person name="Kastawa N.W.E.P.G."/>
            <person name="Song I."/>
            <person name="Ohkuma M."/>
            <person name="Fukiya S."/>
            <person name="Sakamoto M."/>
        </authorList>
    </citation>
    <scope>NUCLEOTIDE SEQUENCE [LARGE SCALE GENOMIC DNA]</scope>
    <source>
        <strain evidence="4">12BBH14</strain>
    </source>
</reference>
<dbReference type="InterPro" id="IPR010318">
    <property type="entry name" value="S-Me-THD_N"/>
</dbReference>
<dbReference type="InterPro" id="IPR048350">
    <property type="entry name" value="S-Me-THD-like_C"/>
</dbReference>
<evidence type="ECO:0000259" key="1">
    <source>
        <dbReference type="Pfam" id="PF06032"/>
    </source>
</evidence>
<proteinExistence type="predicted"/>
<dbReference type="RefSeq" id="WP_230105085.1">
    <property type="nucleotide sequence ID" value="NZ_AP024845.1"/>
</dbReference>
<accession>A0ABM8IBC4</accession>
<organism evidence="3 4">
    <name type="scientific">Claveliimonas bilis</name>
    <dbReference type="NCBI Taxonomy" id="3028070"/>
    <lineage>
        <taxon>Bacteria</taxon>
        <taxon>Bacillati</taxon>
        <taxon>Bacillota</taxon>
        <taxon>Clostridia</taxon>
        <taxon>Lachnospirales</taxon>
        <taxon>Lachnospiraceae</taxon>
        <taxon>Claveliimonas</taxon>
    </lineage>
</organism>
<evidence type="ECO:0000313" key="3">
    <source>
        <dbReference type="EMBL" id="BDZ78617.1"/>
    </source>
</evidence>
<evidence type="ECO:0000313" key="4">
    <source>
        <dbReference type="Proteomes" id="UP001305815"/>
    </source>
</evidence>
<evidence type="ECO:0000259" key="2">
    <source>
        <dbReference type="Pfam" id="PF20906"/>
    </source>
</evidence>
<keyword evidence="4" id="KW-1185">Reference proteome</keyword>
<protein>
    <recommendedName>
        <fullName evidence="5">DUF917 family protein</fullName>
    </recommendedName>
</protein>